<dbReference type="Pfam" id="PF08282">
    <property type="entry name" value="Hydrolase_3"/>
    <property type="match status" value="1"/>
</dbReference>
<name>A0A7V6CDT1_9BACT</name>
<dbReference type="InterPro" id="IPR036412">
    <property type="entry name" value="HAD-like_sf"/>
</dbReference>
<organism evidence="1">
    <name type="scientific">Thermodesulfobacterium geofontis</name>
    <dbReference type="NCBI Taxonomy" id="1295609"/>
    <lineage>
        <taxon>Bacteria</taxon>
        <taxon>Pseudomonadati</taxon>
        <taxon>Thermodesulfobacteriota</taxon>
        <taxon>Thermodesulfobacteria</taxon>
        <taxon>Thermodesulfobacteriales</taxon>
        <taxon>Thermodesulfobacteriaceae</taxon>
        <taxon>Thermodesulfobacterium</taxon>
    </lineage>
</organism>
<dbReference type="InterPro" id="IPR023214">
    <property type="entry name" value="HAD_sf"/>
</dbReference>
<gene>
    <name evidence="1" type="ORF">ENM15_04465</name>
</gene>
<sequence length="156" mass="17104">MFELEIPGFGLVKLEHLVADFTGTLSFDGKLIPGVKERLNKISEFLKIHVLTADTFGKAKEELSEVNCEVHILKGKDQDLQKEKFVKALGAEQVIAFGNGNNDRSMLKVARIGVAVLLEEGCSVEALSSANILVKSILDGLDLLLNPLRLKATLRF</sequence>
<dbReference type="Gene3D" id="3.40.50.1000">
    <property type="entry name" value="HAD superfamily/HAD-like"/>
    <property type="match status" value="1"/>
</dbReference>
<comment type="caution">
    <text evidence="1">The sequence shown here is derived from an EMBL/GenBank/DDBJ whole genome shotgun (WGS) entry which is preliminary data.</text>
</comment>
<dbReference type="AlphaFoldDB" id="A0A7V6CDT1"/>
<accession>A0A7V6CDT1</accession>
<dbReference type="EMBL" id="DRWR01000080">
    <property type="protein sequence ID" value="HHQ16050.1"/>
    <property type="molecule type" value="Genomic_DNA"/>
</dbReference>
<dbReference type="SUPFAM" id="SSF56784">
    <property type="entry name" value="HAD-like"/>
    <property type="match status" value="1"/>
</dbReference>
<proteinExistence type="predicted"/>
<reference evidence="1" key="1">
    <citation type="journal article" date="2020" name="mSystems">
        <title>Genome- and Community-Level Interaction Insights into Carbon Utilization and Element Cycling Functions of Hydrothermarchaeota in Hydrothermal Sediment.</title>
        <authorList>
            <person name="Zhou Z."/>
            <person name="Liu Y."/>
            <person name="Xu W."/>
            <person name="Pan J."/>
            <person name="Luo Z.H."/>
            <person name="Li M."/>
        </authorList>
    </citation>
    <scope>NUCLEOTIDE SEQUENCE [LARGE SCALE GENOMIC DNA]</scope>
    <source>
        <strain evidence="1">SpSt-106</strain>
    </source>
</reference>
<evidence type="ECO:0000313" key="1">
    <source>
        <dbReference type="EMBL" id="HHQ16050.1"/>
    </source>
</evidence>
<protein>
    <submittedName>
        <fullName evidence="1">ATPase P</fullName>
    </submittedName>
</protein>